<reference evidence="2" key="1">
    <citation type="journal article" date="2022" name="Mol. Ecol. Resour.">
        <title>The genomes of chicory, endive, great burdock and yacon provide insights into Asteraceae palaeo-polyploidization history and plant inulin production.</title>
        <authorList>
            <person name="Fan W."/>
            <person name="Wang S."/>
            <person name="Wang H."/>
            <person name="Wang A."/>
            <person name="Jiang F."/>
            <person name="Liu H."/>
            <person name="Zhao H."/>
            <person name="Xu D."/>
            <person name="Zhang Y."/>
        </authorList>
    </citation>
    <scope>NUCLEOTIDE SEQUENCE [LARGE SCALE GENOMIC DNA]</scope>
    <source>
        <strain evidence="2">cv. Niubang</strain>
    </source>
</reference>
<name>A0ACB8ZXF1_ARCLA</name>
<protein>
    <submittedName>
        <fullName evidence="1">Uncharacterized protein</fullName>
    </submittedName>
</protein>
<proteinExistence type="predicted"/>
<keyword evidence="2" id="KW-1185">Reference proteome</keyword>
<dbReference type="Proteomes" id="UP001055879">
    <property type="component" value="Linkage Group LG09"/>
</dbReference>
<reference evidence="1 2" key="2">
    <citation type="journal article" date="2022" name="Mol. Ecol. Resour.">
        <title>The genomes of chicory, endive, great burdock and yacon provide insights into Asteraceae paleo-polyploidization history and plant inulin production.</title>
        <authorList>
            <person name="Fan W."/>
            <person name="Wang S."/>
            <person name="Wang H."/>
            <person name="Wang A."/>
            <person name="Jiang F."/>
            <person name="Liu H."/>
            <person name="Zhao H."/>
            <person name="Xu D."/>
            <person name="Zhang Y."/>
        </authorList>
    </citation>
    <scope>NUCLEOTIDE SEQUENCE [LARGE SCALE GENOMIC DNA]</scope>
    <source>
        <strain evidence="2">cv. Niubang</strain>
    </source>
</reference>
<dbReference type="EMBL" id="CM042055">
    <property type="protein sequence ID" value="KAI3701853.1"/>
    <property type="molecule type" value="Genomic_DNA"/>
</dbReference>
<gene>
    <name evidence="1" type="ORF">L6452_27257</name>
</gene>
<evidence type="ECO:0000313" key="2">
    <source>
        <dbReference type="Proteomes" id="UP001055879"/>
    </source>
</evidence>
<accession>A0ACB8ZXF1</accession>
<evidence type="ECO:0000313" key="1">
    <source>
        <dbReference type="EMBL" id="KAI3701853.1"/>
    </source>
</evidence>
<comment type="caution">
    <text evidence="1">The sequence shown here is derived from an EMBL/GenBank/DDBJ whole genome shotgun (WGS) entry which is preliminary data.</text>
</comment>
<sequence length="88" mass="10454">MFSSQNLSNNRRIGWISTLRKKIVGYDSRWWAKERKKETGVLGDGGRKELDRDPHETQIHDLHDPHETQIHDLHDPHETHIHDLHDPH</sequence>
<organism evidence="1 2">
    <name type="scientific">Arctium lappa</name>
    <name type="common">Greater burdock</name>
    <name type="synonym">Lappa major</name>
    <dbReference type="NCBI Taxonomy" id="4217"/>
    <lineage>
        <taxon>Eukaryota</taxon>
        <taxon>Viridiplantae</taxon>
        <taxon>Streptophyta</taxon>
        <taxon>Embryophyta</taxon>
        <taxon>Tracheophyta</taxon>
        <taxon>Spermatophyta</taxon>
        <taxon>Magnoliopsida</taxon>
        <taxon>eudicotyledons</taxon>
        <taxon>Gunneridae</taxon>
        <taxon>Pentapetalae</taxon>
        <taxon>asterids</taxon>
        <taxon>campanulids</taxon>
        <taxon>Asterales</taxon>
        <taxon>Asteraceae</taxon>
        <taxon>Carduoideae</taxon>
        <taxon>Cardueae</taxon>
        <taxon>Arctiinae</taxon>
        <taxon>Arctium</taxon>
    </lineage>
</organism>